<evidence type="ECO:0000313" key="3">
    <source>
        <dbReference type="Proteomes" id="UP001151760"/>
    </source>
</evidence>
<accession>A0ABQ5GFE9</accession>
<name>A0ABQ5GFE9_9ASTR</name>
<proteinExistence type="predicted"/>
<protein>
    <submittedName>
        <fullName evidence="2">Uncharacterized protein</fullName>
    </submittedName>
</protein>
<evidence type="ECO:0000313" key="2">
    <source>
        <dbReference type="EMBL" id="GJT74144.1"/>
    </source>
</evidence>
<gene>
    <name evidence="2" type="ORF">Tco_1040869</name>
</gene>
<keyword evidence="3" id="KW-1185">Reference proteome</keyword>
<dbReference type="EMBL" id="BQNB010018415">
    <property type="protein sequence ID" value="GJT74144.1"/>
    <property type="molecule type" value="Genomic_DNA"/>
</dbReference>
<reference evidence="2" key="2">
    <citation type="submission" date="2022-01" db="EMBL/GenBank/DDBJ databases">
        <authorList>
            <person name="Yamashiro T."/>
            <person name="Shiraishi A."/>
            <person name="Satake H."/>
            <person name="Nakayama K."/>
        </authorList>
    </citation>
    <scope>NUCLEOTIDE SEQUENCE</scope>
</reference>
<comment type="caution">
    <text evidence="2">The sequence shown here is derived from an EMBL/GenBank/DDBJ whole genome shotgun (WGS) entry which is preliminary data.</text>
</comment>
<feature type="region of interest" description="Disordered" evidence="1">
    <location>
        <begin position="53"/>
        <end position="79"/>
    </location>
</feature>
<sequence>MAVVRLLSWGCCGRDESVEGWCRVSWRRVVDCVGVGGCGDDWCDIKGSEVRHEREPTSALAKGGLSAPEKTKSTDTRPPMLVESDYDSWKIRIHRYIRGKPNGKQIWKSIQNGPTPHPMITDPPPTDSAAVPAPREKLDSEFSEEENKLEMADTQAEIILSQGLPRHIFNNLNQTSTAKEIWDNVEML</sequence>
<evidence type="ECO:0000256" key="1">
    <source>
        <dbReference type="SAM" id="MobiDB-lite"/>
    </source>
</evidence>
<organism evidence="2 3">
    <name type="scientific">Tanacetum coccineum</name>
    <dbReference type="NCBI Taxonomy" id="301880"/>
    <lineage>
        <taxon>Eukaryota</taxon>
        <taxon>Viridiplantae</taxon>
        <taxon>Streptophyta</taxon>
        <taxon>Embryophyta</taxon>
        <taxon>Tracheophyta</taxon>
        <taxon>Spermatophyta</taxon>
        <taxon>Magnoliopsida</taxon>
        <taxon>eudicotyledons</taxon>
        <taxon>Gunneridae</taxon>
        <taxon>Pentapetalae</taxon>
        <taxon>asterids</taxon>
        <taxon>campanulids</taxon>
        <taxon>Asterales</taxon>
        <taxon>Asteraceae</taxon>
        <taxon>Asteroideae</taxon>
        <taxon>Anthemideae</taxon>
        <taxon>Anthemidinae</taxon>
        <taxon>Tanacetum</taxon>
    </lineage>
</organism>
<reference evidence="2" key="1">
    <citation type="journal article" date="2022" name="Int. J. Mol. Sci.">
        <title>Draft Genome of Tanacetum Coccineum: Genomic Comparison of Closely Related Tanacetum-Family Plants.</title>
        <authorList>
            <person name="Yamashiro T."/>
            <person name="Shiraishi A."/>
            <person name="Nakayama K."/>
            <person name="Satake H."/>
        </authorList>
    </citation>
    <scope>NUCLEOTIDE SEQUENCE</scope>
</reference>
<dbReference type="Proteomes" id="UP001151760">
    <property type="component" value="Unassembled WGS sequence"/>
</dbReference>